<dbReference type="Proteomes" id="UP000295367">
    <property type="component" value="Unassembled WGS sequence"/>
</dbReference>
<feature type="transmembrane region" description="Helical" evidence="1">
    <location>
        <begin position="29"/>
        <end position="49"/>
    </location>
</feature>
<evidence type="ECO:0000256" key="1">
    <source>
        <dbReference type="SAM" id="Phobius"/>
    </source>
</evidence>
<dbReference type="OrthoDB" id="9799452at2"/>
<organism evidence="2 3">
    <name type="scientific">Sulfurirhabdus autotrophica</name>
    <dbReference type="NCBI Taxonomy" id="1706046"/>
    <lineage>
        <taxon>Bacteria</taxon>
        <taxon>Pseudomonadati</taxon>
        <taxon>Pseudomonadota</taxon>
        <taxon>Betaproteobacteria</taxon>
        <taxon>Nitrosomonadales</taxon>
        <taxon>Sulfuricellaceae</taxon>
        <taxon>Sulfurirhabdus</taxon>
    </lineage>
</organism>
<evidence type="ECO:0000313" key="2">
    <source>
        <dbReference type="EMBL" id="TCV82878.1"/>
    </source>
</evidence>
<dbReference type="EMBL" id="SMCO01000018">
    <property type="protein sequence ID" value="TCV82878.1"/>
    <property type="molecule type" value="Genomic_DNA"/>
</dbReference>
<evidence type="ECO:0000313" key="3">
    <source>
        <dbReference type="Proteomes" id="UP000295367"/>
    </source>
</evidence>
<gene>
    <name evidence="2" type="ORF">EDC63_1187</name>
</gene>
<comment type="caution">
    <text evidence="2">The sequence shown here is derived from an EMBL/GenBank/DDBJ whole genome shotgun (WGS) entry which is preliminary data.</text>
</comment>
<keyword evidence="1" id="KW-0812">Transmembrane</keyword>
<protein>
    <submittedName>
        <fullName evidence="2">Uncharacterized protein</fullName>
    </submittedName>
</protein>
<proteinExistence type="predicted"/>
<keyword evidence="3" id="KW-1185">Reference proteome</keyword>
<accession>A0A4R3XX86</accession>
<keyword evidence="1" id="KW-1133">Transmembrane helix</keyword>
<sequence length="207" mass="24178">MQIHKIFQFDRYTEIHTTQQVKTPMRCGFSVLMIILSILTFAGCATPRFQTTYRYEPPAGAAGLMCLEKCEKKLVACQQHCAINSEICVKQIEPQADERYAEALKRYESEMNLYRWQLQQYEFSLMMSRTYVPYWDRRGYYHPYPGPVVFPPYRPAKPKREEIFSKLRAEKCDVDCGCQPLYDACFMTCGGKKIPEVKCIANCPKEK</sequence>
<reference evidence="2 3" key="1">
    <citation type="submission" date="2019-03" db="EMBL/GenBank/DDBJ databases">
        <title>Genomic Encyclopedia of Type Strains, Phase IV (KMG-IV): sequencing the most valuable type-strain genomes for metagenomic binning, comparative biology and taxonomic classification.</title>
        <authorList>
            <person name="Goeker M."/>
        </authorList>
    </citation>
    <scope>NUCLEOTIDE SEQUENCE [LARGE SCALE GENOMIC DNA]</scope>
    <source>
        <strain evidence="2 3">DSM 100309</strain>
    </source>
</reference>
<dbReference type="RefSeq" id="WP_124946437.1">
    <property type="nucleotide sequence ID" value="NZ_BHVT01000035.1"/>
</dbReference>
<dbReference type="AlphaFoldDB" id="A0A4R3XX86"/>
<name>A0A4R3XX86_9PROT</name>
<keyword evidence="1" id="KW-0472">Membrane</keyword>